<dbReference type="Proteomes" id="UP000749559">
    <property type="component" value="Unassembled WGS sequence"/>
</dbReference>
<name>A0A8S4PL50_OWEFU</name>
<feature type="compositionally biased region" description="Basic and acidic residues" evidence="1">
    <location>
        <begin position="254"/>
        <end position="277"/>
    </location>
</feature>
<dbReference type="OrthoDB" id="6327765at2759"/>
<accession>A0A8S4PL50</accession>
<comment type="caution">
    <text evidence="2">The sequence shown here is derived from an EMBL/GenBank/DDBJ whole genome shotgun (WGS) entry which is preliminary data.</text>
</comment>
<proteinExistence type="predicted"/>
<feature type="compositionally biased region" description="Basic and acidic residues" evidence="1">
    <location>
        <begin position="214"/>
        <end position="225"/>
    </location>
</feature>
<dbReference type="CDD" id="cd22823">
    <property type="entry name" value="Gal_Rha_Lectin"/>
    <property type="match status" value="1"/>
</dbReference>
<feature type="non-terminal residue" evidence="2">
    <location>
        <position position="1"/>
    </location>
</feature>
<feature type="compositionally biased region" description="Polar residues" evidence="1">
    <location>
        <begin position="226"/>
        <end position="252"/>
    </location>
</feature>
<dbReference type="AlphaFoldDB" id="A0A8S4PL50"/>
<reference evidence="2" key="1">
    <citation type="submission" date="2022-03" db="EMBL/GenBank/DDBJ databases">
        <authorList>
            <person name="Martin C."/>
        </authorList>
    </citation>
    <scope>NUCLEOTIDE SEQUENCE</scope>
</reference>
<evidence type="ECO:0008006" key="4">
    <source>
        <dbReference type="Google" id="ProtNLM"/>
    </source>
</evidence>
<evidence type="ECO:0000313" key="2">
    <source>
        <dbReference type="EMBL" id="CAH1793881.1"/>
    </source>
</evidence>
<evidence type="ECO:0000256" key="1">
    <source>
        <dbReference type="SAM" id="MobiDB-lite"/>
    </source>
</evidence>
<feature type="non-terminal residue" evidence="2">
    <location>
        <position position="277"/>
    </location>
</feature>
<gene>
    <name evidence="2" type="ORF">OFUS_LOCUS18671</name>
</gene>
<feature type="region of interest" description="Disordered" evidence="1">
    <location>
        <begin position="191"/>
        <end position="277"/>
    </location>
</feature>
<evidence type="ECO:0000313" key="3">
    <source>
        <dbReference type="Proteomes" id="UP000749559"/>
    </source>
</evidence>
<keyword evidence="3" id="KW-1185">Reference proteome</keyword>
<dbReference type="EMBL" id="CAIIXF020000009">
    <property type="protein sequence ID" value="CAH1793881.1"/>
    <property type="molecule type" value="Genomic_DNA"/>
</dbReference>
<sequence length="277" mass="31505">ECIRQEAGSKHDDIFCHTGRAIYIENVTHIRCDYDEYEYDYDYDCYCEETIPKEDWRNDLIYCNGNNHCELTAKSSFCISCIFCTGFEEICYKCYKSIRQCTGTNMTLACGSDHINMISVIHGIIEQCPNGEARCRIENVKRLGALKQICDGQAICNITATPIGRCRWVSHTKRNYEQILYECIPRQTTTRRRQQTSLGTTSLHTTDDSPTEEIVTRRGTTEDYQRTTARQASSVSTPNDGSTTITEDSPITSDEIKPDPTTDNESTLKQRGSEVIS</sequence>
<organism evidence="2 3">
    <name type="scientific">Owenia fusiformis</name>
    <name type="common">Polychaete worm</name>
    <dbReference type="NCBI Taxonomy" id="6347"/>
    <lineage>
        <taxon>Eukaryota</taxon>
        <taxon>Metazoa</taxon>
        <taxon>Spiralia</taxon>
        <taxon>Lophotrochozoa</taxon>
        <taxon>Annelida</taxon>
        <taxon>Polychaeta</taxon>
        <taxon>Sedentaria</taxon>
        <taxon>Canalipalpata</taxon>
        <taxon>Sabellida</taxon>
        <taxon>Oweniida</taxon>
        <taxon>Oweniidae</taxon>
        <taxon>Owenia</taxon>
    </lineage>
</organism>
<protein>
    <recommendedName>
        <fullName evidence="4">SUEL-type lectin domain-containing protein</fullName>
    </recommendedName>
</protein>